<keyword evidence="11" id="KW-1185">Reference proteome</keyword>
<accession>A0A895Y956</accession>
<evidence type="ECO:0000256" key="2">
    <source>
        <dbReference type="ARBA" id="ARBA00022670"/>
    </source>
</evidence>
<feature type="disulfide bond" evidence="7">
    <location>
        <begin position="238"/>
        <end position="260"/>
    </location>
</feature>
<evidence type="ECO:0000256" key="4">
    <source>
        <dbReference type="ARBA" id="ARBA00022825"/>
    </source>
</evidence>
<dbReference type="GO" id="GO:0006508">
    <property type="term" value="P:proteolysis"/>
    <property type="evidence" value="ECO:0007669"/>
    <property type="project" value="UniProtKB-KW"/>
</dbReference>
<feature type="active site" description="Charge relay system" evidence="6">
    <location>
        <position position="367"/>
    </location>
</feature>
<keyword evidence="4" id="KW-0720">Serine protease</keyword>
<dbReference type="AlphaFoldDB" id="A0A895Y956"/>
<proteinExistence type="inferred from homology"/>
<evidence type="ECO:0000256" key="3">
    <source>
        <dbReference type="ARBA" id="ARBA00022801"/>
    </source>
</evidence>
<feature type="active site" description="Charge relay system" evidence="6">
    <location>
        <position position="259"/>
    </location>
</feature>
<organism evidence="10 11">
    <name type="scientific">Natronosporangium hydrolyticum</name>
    <dbReference type="NCBI Taxonomy" id="2811111"/>
    <lineage>
        <taxon>Bacteria</taxon>
        <taxon>Bacillati</taxon>
        <taxon>Actinomycetota</taxon>
        <taxon>Actinomycetes</taxon>
        <taxon>Micromonosporales</taxon>
        <taxon>Micromonosporaceae</taxon>
        <taxon>Natronosporangium</taxon>
    </lineage>
</organism>
<dbReference type="Pfam" id="PF00089">
    <property type="entry name" value="Trypsin"/>
    <property type="match status" value="1"/>
</dbReference>
<evidence type="ECO:0000256" key="7">
    <source>
        <dbReference type="PIRSR" id="PIRSR001134-2"/>
    </source>
</evidence>
<dbReference type="CDD" id="cd21112">
    <property type="entry name" value="alphaLP-like"/>
    <property type="match status" value="1"/>
</dbReference>
<protein>
    <submittedName>
        <fullName evidence="10">Alpha-lytic protease prodomain-containing protein</fullName>
    </submittedName>
</protein>
<evidence type="ECO:0000313" key="11">
    <source>
        <dbReference type="Proteomes" id="UP000662857"/>
    </source>
</evidence>
<keyword evidence="5 7" id="KW-1015">Disulfide bond</keyword>
<evidence type="ECO:0000256" key="8">
    <source>
        <dbReference type="SAM" id="SignalP"/>
    </source>
</evidence>
<comment type="similarity">
    <text evidence="1">Belongs to the peptidase S1 family.</text>
</comment>
<dbReference type="GO" id="GO:0004252">
    <property type="term" value="F:serine-type endopeptidase activity"/>
    <property type="evidence" value="ECO:0007669"/>
    <property type="project" value="InterPro"/>
</dbReference>
<keyword evidence="2 10" id="KW-0645">Protease</keyword>
<dbReference type="InterPro" id="IPR043504">
    <property type="entry name" value="Peptidase_S1_PA_chymotrypsin"/>
</dbReference>
<dbReference type="Gene3D" id="3.30.300.50">
    <property type="match status" value="1"/>
</dbReference>
<dbReference type="PRINTS" id="PR00861">
    <property type="entry name" value="ALYTICPTASE"/>
</dbReference>
<dbReference type="EMBL" id="CP070499">
    <property type="protein sequence ID" value="QSB14284.1"/>
    <property type="molecule type" value="Genomic_DNA"/>
</dbReference>
<feature type="domain" description="Peptidase S1" evidence="9">
    <location>
        <begin position="250"/>
        <end position="388"/>
    </location>
</feature>
<evidence type="ECO:0000256" key="6">
    <source>
        <dbReference type="PIRSR" id="PIRSR001134-1"/>
    </source>
</evidence>
<feature type="disulfide bond" evidence="7">
    <location>
        <begin position="325"/>
        <end position="335"/>
    </location>
</feature>
<dbReference type="KEGG" id="nhy:JQS43_22700"/>
<feature type="disulfide bond" evidence="7">
    <location>
        <begin position="361"/>
        <end position="392"/>
    </location>
</feature>
<dbReference type="InterPro" id="IPR035070">
    <property type="entry name" value="Streptogrisin_prodomain"/>
</dbReference>
<dbReference type="InterPro" id="IPR001254">
    <property type="entry name" value="Trypsin_dom"/>
</dbReference>
<dbReference type="InterPro" id="IPR001316">
    <property type="entry name" value="Pept_S1A_streptogrisin"/>
</dbReference>
<dbReference type="RefSeq" id="WP_239676411.1">
    <property type="nucleotide sequence ID" value="NZ_CP070499.1"/>
</dbReference>
<dbReference type="Gene3D" id="2.40.10.10">
    <property type="entry name" value="Trypsin-like serine proteases"/>
    <property type="match status" value="2"/>
</dbReference>
<dbReference type="SUPFAM" id="SSF50494">
    <property type="entry name" value="Trypsin-like serine proteases"/>
    <property type="match status" value="1"/>
</dbReference>
<evidence type="ECO:0000313" key="10">
    <source>
        <dbReference type="EMBL" id="QSB14284.1"/>
    </source>
</evidence>
<dbReference type="InterPro" id="IPR018114">
    <property type="entry name" value="TRYPSIN_HIS"/>
</dbReference>
<feature type="chain" id="PRO_5034505061" evidence="8">
    <location>
        <begin position="36"/>
        <end position="426"/>
    </location>
</feature>
<reference evidence="10" key="1">
    <citation type="submission" date="2021-02" db="EMBL/GenBank/DDBJ databases">
        <title>Natrosporangium hydrolyticum gen. nov., sp. nov, a haloalkaliphilic actinobacterium from a soda solonchak soil.</title>
        <authorList>
            <person name="Sorokin D.Y."/>
            <person name="Khijniak T.V."/>
            <person name="Zakharycheva A.P."/>
            <person name="Boueva O.V."/>
            <person name="Ariskina E.V."/>
            <person name="Hahnke R.L."/>
            <person name="Bunk B."/>
            <person name="Sproer C."/>
            <person name="Schumann P."/>
            <person name="Evtushenko L.I."/>
            <person name="Kublanov I.V."/>
        </authorList>
    </citation>
    <scope>NUCLEOTIDE SEQUENCE</scope>
    <source>
        <strain evidence="10">DSM 106523</strain>
    </source>
</reference>
<keyword evidence="3" id="KW-0378">Hydrolase</keyword>
<evidence type="ECO:0000259" key="9">
    <source>
        <dbReference type="Pfam" id="PF00089"/>
    </source>
</evidence>
<dbReference type="InterPro" id="IPR009003">
    <property type="entry name" value="Peptidase_S1_PA"/>
</dbReference>
<evidence type="ECO:0000256" key="5">
    <source>
        <dbReference type="ARBA" id="ARBA00023157"/>
    </source>
</evidence>
<feature type="signal peptide" evidence="8">
    <location>
        <begin position="1"/>
        <end position="35"/>
    </location>
</feature>
<keyword evidence="8" id="KW-0732">Signal</keyword>
<feature type="active site" description="Charge relay system" evidence="6">
    <location>
        <position position="286"/>
    </location>
</feature>
<name>A0A895Y956_9ACTN</name>
<dbReference type="PIRSF" id="PIRSF001134">
    <property type="entry name" value="Streptogrisin"/>
    <property type="match status" value="1"/>
</dbReference>
<gene>
    <name evidence="10" type="ORF">JQS43_22700</name>
</gene>
<dbReference type="Proteomes" id="UP000662857">
    <property type="component" value="Chromosome"/>
</dbReference>
<evidence type="ECO:0000256" key="1">
    <source>
        <dbReference type="ARBA" id="ARBA00007664"/>
    </source>
</evidence>
<sequence>MSRHGSTRVYRLASGAIAATAIGALAITAAPPAVAAGAFDSAPADVRISTAADRAETPHSPADATVRAALVRDLDVSPAELDTLLAALGDLDTRVDQLRAQLGDSFGGVWFDHESATLVAGTTDPATAGTVQATGTTVEPVAHTEADLVSIQGELNDLAESDPATMSDAYSWGIDVPANQVLLTVDAAEVTTFEELTADYGDAVRVSPGTVRPEPADHDGSWLDGGTRYEIPAMGYWCSIGFNAHNPTTGDRYFLTAGHCGGVNDDTSHHGTAVGPFVASTFPTHDEALVQITNSYWSTGPFVWEYPGAVTILDARSSPVGTPVCASGITTEVTCGVITQKGATANYSDGPVFDMGVHNACTRSGDSGGATYSPGYYAEGIHSGSVSYNGACPSDAGLENQAFYQEVTDTLDRYATQFGAALTVGS</sequence>
<dbReference type="PROSITE" id="PS00134">
    <property type="entry name" value="TRYPSIN_HIS"/>
    <property type="match status" value="1"/>
</dbReference>